<evidence type="ECO:0000313" key="7">
    <source>
        <dbReference type="EMBL" id="GAA4802356.1"/>
    </source>
</evidence>
<sequence>MLVPCLFLSYSLIRDVFPSKTVPLAVSIATAGMGLISIAAPFLTGWLIDDFGWRSIFWFFTVTLVVLGVLILVGTPESAVRLRSRIDFIGAILLGAGIAACSSPSASAPPGAGEPDPPSCTCSAAWCCSAPGWPRRARSASR</sequence>
<evidence type="ECO:0000313" key="8">
    <source>
        <dbReference type="Proteomes" id="UP001500839"/>
    </source>
</evidence>
<dbReference type="Proteomes" id="UP001500839">
    <property type="component" value="Unassembled WGS sequence"/>
</dbReference>
<keyword evidence="2" id="KW-0813">Transport</keyword>
<dbReference type="SUPFAM" id="SSF103473">
    <property type="entry name" value="MFS general substrate transporter"/>
    <property type="match status" value="1"/>
</dbReference>
<dbReference type="PANTHER" id="PTHR42718">
    <property type="entry name" value="MAJOR FACILITATOR SUPERFAMILY MULTIDRUG TRANSPORTER MFSC"/>
    <property type="match status" value="1"/>
</dbReference>
<accession>A0ABP9BZF7</accession>
<keyword evidence="3 6" id="KW-0812">Transmembrane</keyword>
<dbReference type="Gene3D" id="1.20.1720.10">
    <property type="entry name" value="Multidrug resistance protein D"/>
    <property type="match status" value="1"/>
</dbReference>
<feature type="transmembrane region" description="Helical" evidence="6">
    <location>
        <begin position="55"/>
        <end position="74"/>
    </location>
</feature>
<dbReference type="Pfam" id="PF07690">
    <property type="entry name" value="MFS_1"/>
    <property type="match status" value="1"/>
</dbReference>
<dbReference type="RefSeq" id="WP_425584449.1">
    <property type="nucleotide sequence ID" value="NZ_BAABKQ010000001.1"/>
</dbReference>
<evidence type="ECO:0008006" key="9">
    <source>
        <dbReference type="Google" id="ProtNLM"/>
    </source>
</evidence>
<keyword evidence="8" id="KW-1185">Reference proteome</keyword>
<keyword evidence="4 6" id="KW-1133">Transmembrane helix</keyword>
<evidence type="ECO:0000256" key="2">
    <source>
        <dbReference type="ARBA" id="ARBA00022448"/>
    </source>
</evidence>
<reference evidence="8" key="1">
    <citation type="journal article" date="2019" name="Int. J. Syst. Evol. Microbiol.">
        <title>The Global Catalogue of Microorganisms (GCM) 10K type strain sequencing project: providing services to taxonomists for standard genome sequencing and annotation.</title>
        <authorList>
            <consortium name="The Broad Institute Genomics Platform"/>
            <consortium name="The Broad Institute Genome Sequencing Center for Infectious Disease"/>
            <person name="Wu L."/>
            <person name="Ma J."/>
        </authorList>
    </citation>
    <scope>NUCLEOTIDE SEQUENCE [LARGE SCALE GENOMIC DNA]</scope>
    <source>
        <strain evidence="8">JCM 18542</strain>
    </source>
</reference>
<keyword evidence="5 6" id="KW-0472">Membrane</keyword>
<proteinExistence type="predicted"/>
<dbReference type="PANTHER" id="PTHR42718:SF9">
    <property type="entry name" value="MAJOR FACILITATOR SUPERFAMILY MULTIDRUG TRANSPORTER MFSC"/>
    <property type="match status" value="1"/>
</dbReference>
<evidence type="ECO:0000256" key="3">
    <source>
        <dbReference type="ARBA" id="ARBA00022692"/>
    </source>
</evidence>
<organism evidence="7 8">
    <name type="scientific">Tomitella cavernea</name>
    <dbReference type="NCBI Taxonomy" id="1387982"/>
    <lineage>
        <taxon>Bacteria</taxon>
        <taxon>Bacillati</taxon>
        <taxon>Actinomycetota</taxon>
        <taxon>Actinomycetes</taxon>
        <taxon>Mycobacteriales</taxon>
        <taxon>Tomitella</taxon>
    </lineage>
</organism>
<dbReference type="EMBL" id="BAABKQ010000001">
    <property type="protein sequence ID" value="GAA4802356.1"/>
    <property type="molecule type" value="Genomic_DNA"/>
</dbReference>
<evidence type="ECO:0000256" key="1">
    <source>
        <dbReference type="ARBA" id="ARBA00004141"/>
    </source>
</evidence>
<comment type="subcellular location">
    <subcellularLocation>
        <location evidence="1">Membrane</location>
        <topology evidence="1">Multi-pass membrane protein</topology>
    </subcellularLocation>
</comment>
<dbReference type="InterPro" id="IPR011701">
    <property type="entry name" value="MFS"/>
</dbReference>
<evidence type="ECO:0000256" key="6">
    <source>
        <dbReference type="SAM" id="Phobius"/>
    </source>
</evidence>
<dbReference type="InterPro" id="IPR036259">
    <property type="entry name" value="MFS_trans_sf"/>
</dbReference>
<comment type="caution">
    <text evidence="7">The sequence shown here is derived from an EMBL/GenBank/DDBJ whole genome shotgun (WGS) entry which is preliminary data.</text>
</comment>
<protein>
    <recommendedName>
        <fullName evidence="9">MFS transporter</fullName>
    </recommendedName>
</protein>
<feature type="transmembrane region" description="Helical" evidence="6">
    <location>
        <begin position="21"/>
        <end position="43"/>
    </location>
</feature>
<name>A0ABP9BZF7_9ACTN</name>
<gene>
    <name evidence="7" type="ORF">GCM10023353_00260</name>
</gene>
<evidence type="ECO:0000256" key="5">
    <source>
        <dbReference type="ARBA" id="ARBA00023136"/>
    </source>
</evidence>
<evidence type="ECO:0000256" key="4">
    <source>
        <dbReference type="ARBA" id="ARBA00022989"/>
    </source>
</evidence>